<keyword evidence="2" id="KW-1185">Reference proteome</keyword>
<sequence>MKRQQRQSAVWMRAAVVGVGALGLVGCVPTSSVIPNDFTDFSDAQQAAICAASPRVGTMGILEYGTGAASGSVPPDYALNCPDLRVTAEGWTVTVWAPTLTAALAAFLPEADLLTYYADLRVRVTDGQVSADPIDSVPEALLDEVRRVTVTVTPLGGAAQPVLRGGVVTPITLEPGATYRIDIRTDRTPNPWPSVTLDPASGTVQAQLAR</sequence>
<proteinExistence type="predicted"/>
<dbReference type="EMBL" id="BAABQU010000023">
    <property type="protein sequence ID" value="GAA5440571.1"/>
    <property type="molecule type" value="Genomic_DNA"/>
</dbReference>
<comment type="caution">
    <text evidence="1">The sequence shown here is derived from an EMBL/GenBank/DDBJ whole genome shotgun (WGS) entry which is preliminary data.</text>
</comment>
<gene>
    <name evidence="1" type="ORF">Dcae01_02086</name>
</gene>
<reference evidence="1 2" key="1">
    <citation type="submission" date="2024-02" db="EMBL/GenBank/DDBJ databases">
        <title>Deinococcus caeni NBRC 101312.</title>
        <authorList>
            <person name="Ichikawa N."/>
            <person name="Katano-Makiyama Y."/>
            <person name="Hidaka K."/>
        </authorList>
    </citation>
    <scope>NUCLEOTIDE SEQUENCE [LARGE SCALE GENOMIC DNA]</scope>
    <source>
        <strain evidence="1 2">NBRC 101312</strain>
    </source>
</reference>
<accession>A0ABP9UCT7</accession>
<dbReference type="RefSeq" id="WP_345445245.1">
    <property type="nucleotide sequence ID" value="NZ_BAABQU010000023.1"/>
</dbReference>
<protein>
    <recommendedName>
        <fullName evidence="3">DUF4382 domain-containing protein</fullName>
    </recommendedName>
</protein>
<evidence type="ECO:0008006" key="3">
    <source>
        <dbReference type="Google" id="ProtNLM"/>
    </source>
</evidence>
<dbReference type="PROSITE" id="PS51257">
    <property type="entry name" value="PROKAR_LIPOPROTEIN"/>
    <property type="match status" value="1"/>
</dbReference>
<organism evidence="1 2">
    <name type="scientific">Deinococcus caeni</name>
    <dbReference type="NCBI Taxonomy" id="569127"/>
    <lineage>
        <taxon>Bacteria</taxon>
        <taxon>Thermotogati</taxon>
        <taxon>Deinococcota</taxon>
        <taxon>Deinococci</taxon>
        <taxon>Deinococcales</taxon>
        <taxon>Deinococcaceae</taxon>
        <taxon>Deinococcus</taxon>
    </lineage>
</organism>
<evidence type="ECO:0000313" key="1">
    <source>
        <dbReference type="EMBL" id="GAA5440571.1"/>
    </source>
</evidence>
<evidence type="ECO:0000313" key="2">
    <source>
        <dbReference type="Proteomes" id="UP001423409"/>
    </source>
</evidence>
<name>A0ABP9UCT7_9DEIO</name>
<dbReference type="Proteomes" id="UP001423409">
    <property type="component" value="Unassembled WGS sequence"/>
</dbReference>